<feature type="region of interest" description="Disordered" evidence="1">
    <location>
        <begin position="86"/>
        <end position="105"/>
    </location>
</feature>
<feature type="region of interest" description="Disordered" evidence="1">
    <location>
        <begin position="112"/>
        <end position="142"/>
    </location>
</feature>
<feature type="region of interest" description="Disordered" evidence="1">
    <location>
        <begin position="163"/>
        <end position="199"/>
    </location>
</feature>
<evidence type="ECO:0000256" key="1">
    <source>
        <dbReference type="SAM" id="MobiDB-lite"/>
    </source>
</evidence>
<organism evidence="2 3">
    <name type="scientific">Trichophyton soudanense CBS 452.61</name>
    <dbReference type="NCBI Taxonomy" id="1215331"/>
    <lineage>
        <taxon>Eukaryota</taxon>
        <taxon>Fungi</taxon>
        <taxon>Dikarya</taxon>
        <taxon>Ascomycota</taxon>
        <taxon>Pezizomycotina</taxon>
        <taxon>Eurotiomycetes</taxon>
        <taxon>Eurotiomycetidae</taxon>
        <taxon>Onygenales</taxon>
        <taxon>Arthrodermataceae</taxon>
        <taxon>Trichophyton</taxon>
    </lineage>
</organism>
<accession>A0A022XH18</accession>
<evidence type="ECO:0000313" key="2">
    <source>
        <dbReference type="EMBL" id="EZF69653.1"/>
    </source>
</evidence>
<reference evidence="2 3" key="1">
    <citation type="submission" date="2014-02" db="EMBL/GenBank/DDBJ databases">
        <title>The Genome Sequence of Trichophyton rubrum (morphotype soudanense) CBS 452.61.</title>
        <authorList>
            <consortium name="The Broad Institute Genomics Platform"/>
            <person name="Cuomo C.A."/>
            <person name="White T.C."/>
            <person name="Graser Y."/>
            <person name="Martinez-Rossi N."/>
            <person name="Heitman J."/>
            <person name="Young S.K."/>
            <person name="Zeng Q."/>
            <person name="Gargeya S."/>
            <person name="Abouelleil A."/>
            <person name="Alvarado L."/>
            <person name="Chapman S.B."/>
            <person name="Gainer-Dewar J."/>
            <person name="Goldberg J."/>
            <person name="Griggs A."/>
            <person name="Gujja S."/>
            <person name="Hansen M."/>
            <person name="Howarth C."/>
            <person name="Imamovic A."/>
            <person name="Larimer J."/>
            <person name="Martinez D."/>
            <person name="Murphy C."/>
            <person name="Pearson M.D."/>
            <person name="Persinoti G."/>
            <person name="Poon T."/>
            <person name="Priest M."/>
            <person name="Roberts A.D."/>
            <person name="Saif S."/>
            <person name="Shea T.D."/>
            <person name="Sykes S.N."/>
            <person name="Wortman J."/>
            <person name="Nusbaum C."/>
            <person name="Birren B."/>
        </authorList>
    </citation>
    <scope>NUCLEOTIDE SEQUENCE [LARGE SCALE GENOMIC DNA]</scope>
    <source>
        <strain evidence="2 3">CBS 452.61</strain>
    </source>
</reference>
<name>A0A022XH18_TRISD</name>
<dbReference type="HOGENOM" id="CLU_950584_0_0_1"/>
<sequence>MEQAMEMGALVVKAFLQQRTKVMTRRHRYREGENSTSYPACQNTSRRAVQKCKRHARRNKRSYSCYPLVPGPSAARQLLGRIRRDEPKGCAMSKQEADNEGEWKKNDCEVNESRSQWYNPPRKKAKGAETTGTNESEQREKMKPKNSCCQFYPIRLCGKRRTEERPKRGKAFFGAKGEQRRKRDEGAAGDRNAGKTRKDDRYCWARSKRPEERESWSGCFEISGQVVGGVQRTNGTMHGAGGKGAGCCIGMTGPDESVRERNGPDERPVLLMSTGGVYYSLVVRLITQPGNKE</sequence>
<keyword evidence="3" id="KW-1185">Reference proteome</keyword>
<dbReference type="AlphaFoldDB" id="A0A022XH18"/>
<dbReference type="OrthoDB" id="10485554at2759"/>
<feature type="compositionally biased region" description="Basic and acidic residues" evidence="1">
    <location>
        <begin position="95"/>
        <end position="105"/>
    </location>
</feature>
<proteinExistence type="predicted"/>
<feature type="compositionally biased region" description="Basic and acidic residues" evidence="1">
    <location>
        <begin position="177"/>
        <end position="199"/>
    </location>
</feature>
<gene>
    <name evidence="2" type="ORF">H105_07948</name>
</gene>
<protein>
    <submittedName>
        <fullName evidence="2">Uncharacterized protein</fullName>
    </submittedName>
</protein>
<evidence type="ECO:0000313" key="3">
    <source>
        <dbReference type="Proteomes" id="UP000023623"/>
    </source>
</evidence>
<dbReference type="EMBL" id="KK208928">
    <property type="protein sequence ID" value="EZF69653.1"/>
    <property type="molecule type" value="Genomic_DNA"/>
</dbReference>
<dbReference type="Proteomes" id="UP000023623">
    <property type="component" value="Unassembled WGS sequence"/>
</dbReference>